<dbReference type="SUPFAM" id="SSF56784">
    <property type="entry name" value="HAD-like"/>
    <property type="match status" value="1"/>
</dbReference>
<dbReference type="InterPro" id="IPR050155">
    <property type="entry name" value="HAD-like_hydrolase_sf"/>
</dbReference>
<reference evidence="3 4" key="1">
    <citation type="submission" date="2018-05" db="EMBL/GenBank/DDBJ databases">
        <title>Rhodoferax soyangensis sp.nov., isolated from an oligotrophic freshwater lake.</title>
        <authorList>
            <person name="Park M."/>
        </authorList>
    </citation>
    <scope>NUCLEOTIDE SEQUENCE [LARGE SCALE GENOMIC DNA]</scope>
    <source>
        <strain evidence="3 4">IMCC26218</strain>
    </source>
</reference>
<feature type="active site" description="Nucleophile" evidence="2">
    <location>
        <position position="9"/>
    </location>
</feature>
<dbReference type="GO" id="GO:0050194">
    <property type="term" value="F:phosphonoacetaldehyde hydrolase activity"/>
    <property type="evidence" value="ECO:0007669"/>
    <property type="project" value="UniProtKB-UniRule"/>
</dbReference>
<dbReference type="Proteomes" id="UP000260665">
    <property type="component" value="Unassembled WGS sequence"/>
</dbReference>
<dbReference type="SFLD" id="SFLDG01129">
    <property type="entry name" value="C1.5:_HAD__Beta-PGM__Phosphata"/>
    <property type="match status" value="1"/>
</dbReference>
<accession>A0A3E1RCK6</accession>
<dbReference type="Gene3D" id="3.40.50.1000">
    <property type="entry name" value="HAD superfamily/HAD-like"/>
    <property type="match status" value="1"/>
</dbReference>
<dbReference type="RefSeq" id="WP_117175949.1">
    <property type="nucleotide sequence ID" value="NZ_QFZK01000004.1"/>
</dbReference>
<sequence>MTIQGVVFDWAGTIVDFGSLAPMGAFVRLFANHGISISIAQARVPMGLPKLAHIEALGAMPEIAAQWQQVKGQAFSAADAAALLQEFEPMSAASAMEHSDFIPGFIDTYAWLQYRGIGVATTTGYTRRIMTPLIAKAAAAGFEPVRVICCDDVAHSRPSPLGMQECMRALGLDGQGDTVVKVDDTVPGLQEAHNAGCWSVGVAASGNALGWSWQQWVQASEDERAPAVKAASRMLRDAGAHEVIGSVADLHTALAAIEARVARGEKP</sequence>
<keyword evidence="2" id="KW-0479">Metal-binding</keyword>
<dbReference type="Gene3D" id="1.10.150.240">
    <property type="entry name" value="Putative phosphatase, domain 2"/>
    <property type="match status" value="1"/>
</dbReference>
<dbReference type="NCBIfam" id="TIGR01422">
    <property type="entry name" value="phosphonatase"/>
    <property type="match status" value="1"/>
</dbReference>
<keyword evidence="2" id="KW-0460">Magnesium</keyword>
<feature type="binding site" evidence="2">
    <location>
        <position position="11"/>
    </location>
    <ligand>
        <name>Mg(2+)</name>
        <dbReference type="ChEBI" id="CHEBI:18420"/>
    </ligand>
</feature>
<dbReference type="GO" id="GO:0000287">
    <property type="term" value="F:magnesium ion binding"/>
    <property type="evidence" value="ECO:0007669"/>
    <property type="project" value="UniProtKB-UniRule"/>
</dbReference>
<evidence type="ECO:0000256" key="2">
    <source>
        <dbReference type="HAMAP-Rule" id="MF_01375"/>
    </source>
</evidence>
<keyword evidence="4" id="KW-1185">Reference proteome</keyword>
<feature type="binding site" evidence="2">
    <location>
        <position position="9"/>
    </location>
    <ligand>
        <name>Mg(2+)</name>
        <dbReference type="ChEBI" id="CHEBI:18420"/>
    </ligand>
</feature>
<proteinExistence type="inferred from homology"/>
<keyword evidence="1 2" id="KW-0704">Schiff base</keyword>
<evidence type="ECO:0000313" key="4">
    <source>
        <dbReference type="Proteomes" id="UP000260665"/>
    </source>
</evidence>
<dbReference type="GO" id="GO:0008967">
    <property type="term" value="F:phosphoglycolate phosphatase activity"/>
    <property type="evidence" value="ECO:0007669"/>
    <property type="project" value="TreeGrafter"/>
</dbReference>
<dbReference type="OrthoDB" id="5504491at2"/>
<comment type="cofactor">
    <cofactor evidence="2">
        <name>Mg(2+)</name>
        <dbReference type="ChEBI" id="CHEBI:18420"/>
    </cofactor>
    <text evidence="2">Binds 1 Mg(2+) ion per subunit.</text>
</comment>
<evidence type="ECO:0000313" key="3">
    <source>
        <dbReference type="EMBL" id="RFO97098.1"/>
    </source>
</evidence>
<comment type="similarity">
    <text evidence="2">Belongs to the HAD-like hydrolase superfamily. PhnX family.</text>
</comment>
<dbReference type="SFLD" id="SFLDS00003">
    <property type="entry name" value="Haloacid_Dehalogenase"/>
    <property type="match status" value="1"/>
</dbReference>
<dbReference type="HAMAP" id="MF_01375">
    <property type="entry name" value="PhnX"/>
    <property type="match status" value="1"/>
</dbReference>
<dbReference type="GO" id="GO:0019700">
    <property type="term" value="P:organic phosphonate catabolic process"/>
    <property type="evidence" value="ECO:0007669"/>
    <property type="project" value="InterPro"/>
</dbReference>
<comment type="function">
    <text evidence="2">Involved in phosphonate degradation.</text>
</comment>
<dbReference type="InterPro" id="IPR036412">
    <property type="entry name" value="HAD-like_sf"/>
</dbReference>
<dbReference type="InterPro" id="IPR006323">
    <property type="entry name" value="Phosphonoacetald_hydro"/>
</dbReference>
<dbReference type="GO" id="GO:0005829">
    <property type="term" value="C:cytosol"/>
    <property type="evidence" value="ECO:0007669"/>
    <property type="project" value="TreeGrafter"/>
</dbReference>
<dbReference type="PANTHER" id="PTHR43434">
    <property type="entry name" value="PHOSPHOGLYCOLATE PHOSPHATASE"/>
    <property type="match status" value="1"/>
</dbReference>
<dbReference type="Pfam" id="PF00702">
    <property type="entry name" value="Hydrolase"/>
    <property type="match status" value="1"/>
</dbReference>
<dbReference type="InterPro" id="IPR023198">
    <property type="entry name" value="PGP-like_dom2"/>
</dbReference>
<dbReference type="GO" id="GO:0006281">
    <property type="term" value="P:DNA repair"/>
    <property type="evidence" value="ECO:0007669"/>
    <property type="project" value="TreeGrafter"/>
</dbReference>
<comment type="caution">
    <text evidence="3">The sequence shown here is derived from an EMBL/GenBank/DDBJ whole genome shotgun (WGS) entry which is preliminary data.</text>
</comment>
<dbReference type="NCBIfam" id="TIGR01509">
    <property type="entry name" value="HAD-SF-IA-v3"/>
    <property type="match status" value="1"/>
</dbReference>
<feature type="active site" description="Schiff-base intermediate with substrate" evidence="2">
    <location>
        <position position="50"/>
    </location>
</feature>
<dbReference type="EC" id="3.11.1.1" evidence="2"/>
<dbReference type="AlphaFoldDB" id="A0A3E1RCK6"/>
<name>A0A3E1RCK6_9BURK</name>
<organism evidence="3 4">
    <name type="scientific">Rhodoferax lacus</name>
    <dbReference type="NCBI Taxonomy" id="2184758"/>
    <lineage>
        <taxon>Bacteria</taxon>
        <taxon>Pseudomonadati</taxon>
        <taxon>Pseudomonadota</taxon>
        <taxon>Betaproteobacteria</taxon>
        <taxon>Burkholderiales</taxon>
        <taxon>Comamonadaceae</taxon>
        <taxon>Rhodoferax</taxon>
    </lineage>
</organism>
<protein>
    <recommendedName>
        <fullName evidence="2">Phosphonoacetaldehyde hydrolase</fullName>
        <shortName evidence="2">Phosphonatase</shortName>
        <ecNumber evidence="2">3.11.1.1</ecNumber>
    </recommendedName>
    <alternativeName>
        <fullName evidence="2">Phosphonoacetaldehyde phosphonohydrolase</fullName>
    </alternativeName>
</protein>
<dbReference type="InterPro" id="IPR023214">
    <property type="entry name" value="HAD_sf"/>
</dbReference>
<keyword evidence="2 3" id="KW-0378">Hydrolase</keyword>
<feature type="binding site" evidence="2">
    <location>
        <position position="184"/>
    </location>
    <ligand>
        <name>Mg(2+)</name>
        <dbReference type="ChEBI" id="CHEBI:18420"/>
    </ligand>
</feature>
<dbReference type="PANTHER" id="PTHR43434:SF19">
    <property type="entry name" value="PHOSPHONOACETALDEHYDE HYDROLASE"/>
    <property type="match status" value="1"/>
</dbReference>
<dbReference type="EMBL" id="QFZK01000004">
    <property type="protein sequence ID" value="RFO97098.1"/>
    <property type="molecule type" value="Genomic_DNA"/>
</dbReference>
<evidence type="ECO:0000256" key="1">
    <source>
        <dbReference type="ARBA" id="ARBA00023270"/>
    </source>
</evidence>
<comment type="subunit">
    <text evidence="2">Homodimer.</text>
</comment>
<gene>
    <name evidence="2" type="primary">phnX</name>
    <name evidence="3" type="ORF">DIC66_08085</name>
</gene>
<comment type="catalytic activity">
    <reaction evidence="2">
        <text>phosphonoacetaldehyde + H2O = acetaldehyde + phosphate + H(+)</text>
        <dbReference type="Rhea" id="RHEA:18905"/>
        <dbReference type="ChEBI" id="CHEBI:15343"/>
        <dbReference type="ChEBI" id="CHEBI:15377"/>
        <dbReference type="ChEBI" id="CHEBI:15378"/>
        <dbReference type="ChEBI" id="CHEBI:43474"/>
        <dbReference type="ChEBI" id="CHEBI:58383"/>
        <dbReference type="EC" id="3.11.1.1"/>
    </reaction>
</comment>
<dbReference type="InterPro" id="IPR006439">
    <property type="entry name" value="HAD-SF_hydro_IA"/>
</dbReference>